<name>A0A3B0WYS2_9ZZZZ</name>
<dbReference type="Pfam" id="PF04205">
    <property type="entry name" value="FMN_bind"/>
    <property type="match status" value="1"/>
</dbReference>
<dbReference type="EMBL" id="UOFH01000175">
    <property type="protein sequence ID" value="VAW61175.1"/>
    <property type="molecule type" value="Genomic_DNA"/>
</dbReference>
<dbReference type="InterPro" id="IPR007329">
    <property type="entry name" value="FMN-bd"/>
</dbReference>
<dbReference type="AlphaFoldDB" id="A0A3B0WYS2"/>
<accession>A0A3B0WYS2</accession>
<protein>
    <recommendedName>
        <fullName evidence="1">FMN-binding domain-containing protein</fullName>
    </recommendedName>
</protein>
<feature type="domain" description="FMN-binding" evidence="1">
    <location>
        <begin position="85"/>
        <end position="165"/>
    </location>
</feature>
<sequence length="175" mass="20399">MILTRLFFITFFCISLPAFAGGQYLEPDEFIRLAFPENQPKAKAIWLNKTHRENIKQILAHDFRKLRLRYWKQNQKTAWILEEIGKEKPITIGVVIKDGKLENIKVLAFRESRGDEIRHDFFTKQFLQASLNKDLQLDKNIDGISGATLSVRAITKIARIALYLDQQLRLKNDPT</sequence>
<reference evidence="2" key="1">
    <citation type="submission" date="2018-06" db="EMBL/GenBank/DDBJ databases">
        <authorList>
            <person name="Zhirakovskaya E."/>
        </authorList>
    </citation>
    <scope>NUCLEOTIDE SEQUENCE</scope>
</reference>
<gene>
    <name evidence="2" type="ORF">MNBD_GAMMA08-3161</name>
</gene>
<evidence type="ECO:0000313" key="2">
    <source>
        <dbReference type="EMBL" id="VAW61175.1"/>
    </source>
</evidence>
<dbReference type="GO" id="GO:0010181">
    <property type="term" value="F:FMN binding"/>
    <property type="evidence" value="ECO:0007669"/>
    <property type="project" value="InterPro"/>
</dbReference>
<evidence type="ECO:0000259" key="1">
    <source>
        <dbReference type="SMART" id="SM00900"/>
    </source>
</evidence>
<organism evidence="2">
    <name type="scientific">hydrothermal vent metagenome</name>
    <dbReference type="NCBI Taxonomy" id="652676"/>
    <lineage>
        <taxon>unclassified sequences</taxon>
        <taxon>metagenomes</taxon>
        <taxon>ecological metagenomes</taxon>
    </lineage>
</organism>
<proteinExistence type="predicted"/>
<dbReference type="SMART" id="SM00900">
    <property type="entry name" value="FMN_bind"/>
    <property type="match status" value="1"/>
</dbReference>
<dbReference type="GO" id="GO:0016020">
    <property type="term" value="C:membrane"/>
    <property type="evidence" value="ECO:0007669"/>
    <property type="project" value="InterPro"/>
</dbReference>